<organism evidence="1 2">
    <name type="scientific">Microbacterium phage Eleri</name>
    <dbReference type="NCBI Taxonomy" id="2079581"/>
    <lineage>
        <taxon>Viruses</taxon>
        <taxon>Duplodnaviria</taxon>
        <taxon>Heunggongvirae</taxon>
        <taxon>Uroviricota</taxon>
        <taxon>Caudoviricetes</taxon>
        <taxon>Elerivirus</taxon>
        <taxon>Elerivirus eleri</taxon>
    </lineage>
</organism>
<gene>
    <name evidence="1" type="primary">52</name>
    <name evidence="1" type="ORF">SEA_ELERI_52</name>
</gene>
<evidence type="ECO:0000313" key="2">
    <source>
        <dbReference type="Proteomes" id="UP000241926"/>
    </source>
</evidence>
<dbReference type="RefSeq" id="YP_009623090.1">
    <property type="nucleotide sequence ID" value="NC_042109.1"/>
</dbReference>
<sequence length="119" mass="13175">MSVSEHFGKSAHALRAELRKANIDKAILERKLASALKCVEGIHKYFGGQCITCGHRSGPCPAGKYTPAEREFMRGLKPTGRLEFQLERHAAEVAKVSFTESGIWYAFSCGHAMFISDDE</sequence>
<keyword evidence="2" id="KW-1185">Reference proteome</keyword>
<dbReference type="GeneID" id="40099871"/>
<proteinExistence type="predicted"/>
<dbReference type="Proteomes" id="UP000241926">
    <property type="component" value="Segment"/>
</dbReference>
<protein>
    <submittedName>
        <fullName evidence="1">Uncharacterized protein</fullName>
    </submittedName>
</protein>
<accession>A0A2L0HNV2</accession>
<evidence type="ECO:0000313" key="1">
    <source>
        <dbReference type="EMBL" id="AUX83390.1"/>
    </source>
</evidence>
<reference evidence="1 2" key="1">
    <citation type="submission" date="2018-01" db="EMBL/GenBank/DDBJ databases">
        <authorList>
            <person name="Jones A.E."/>
            <person name="Sivanathan V."/>
            <person name="Betsko A.J."/>
            <person name="Aull H.G."/>
            <person name="Zack K.M."/>
            <person name="Kukan E.N."/>
            <person name="Garlena R.A."/>
            <person name="Russell D.A."/>
            <person name="Pope W.H."/>
            <person name="Jacobs-Sera D."/>
            <person name="Hatfull G.F."/>
        </authorList>
    </citation>
    <scope>NUCLEOTIDE SEQUENCE [LARGE SCALE GENOMIC DNA]</scope>
</reference>
<name>A0A2L0HNV2_9CAUD</name>
<dbReference type="EMBL" id="MG839027">
    <property type="protein sequence ID" value="AUX83390.1"/>
    <property type="molecule type" value="Genomic_DNA"/>
</dbReference>
<dbReference type="KEGG" id="vg:40099871"/>